<keyword evidence="3" id="KW-1185">Reference proteome</keyword>
<dbReference type="RefSeq" id="WP_150157865.1">
    <property type="nucleotide sequence ID" value="NZ_CP043961.1"/>
</dbReference>
<keyword evidence="1" id="KW-0472">Membrane</keyword>
<dbReference type="Proteomes" id="UP000324308">
    <property type="component" value="Plasmid unnamed2"/>
</dbReference>
<keyword evidence="2" id="KW-0614">Plasmid</keyword>
<sequence length="95" mass="9600">MSIARERLIAAAALVFSVLVMATSVEIGRDTIEALLTAATSYGTAVLAAALVFALVGAPVGIRPVLKATRTVVTAAVLIGLVLFGMGKAVVEVCS</sequence>
<protein>
    <submittedName>
        <fullName evidence="2">Uncharacterized protein</fullName>
    </submittedName>
</protein>
<keyword evidence="1" id="KW-1133">Transmembrane helix</keyword>
<organism evidence="2 3">
    <name type="scientific">Streptomyces tendae</name>
    <dbReference type="NCBI Taxonomy" id="1932"/>
    <lineage>
        <taxon>Bacteria</taxon>
        <taxon>Bacillati</taxon>
        <taxon>Actinomycetota</taxon>
        <taxon>Actinomycetes</taxon>
        <taxon>Kitasatosporales</taxon>
        <taxon>Streptomycetaceae</taxon>
        <taxon>Streptomyces</taxon>
    </lineage>
</organism>
<geneLocation type="plasmid" evidence="2 3">
    <name>unnamed2</name>
</geneLocation>
<reference evidence="2 3" key="1">
    <citation type="submission" date="2019-09" db="EMBL/GenBank/DDBJ databases">
        <title>Draft genome sequence of the Ebosin-producing strain Streptomyces sp. 139.</title>
        <authorList>
            <person name="Ai L."/>
            <person name="Geng M."/>
            <person name="Ma M."/>
            <person name="Bai L."/>
        </authorList>
    </citation>
    <scope>NUCLEOTIDE SEQUENCE [LARGE SCALE GENOMIC DNA]</scope>
    <source>
        <strain evidence="2 3">139</strain>
        <plasmid evidence="2 3">unnamed2</plasmid>
    </source>
</reference>
<dbReference type="EMBL" id="CP043961">
    <property type="protein sequence ID" value="QER90594.1"/>
    <property type="molecule type" value="Genomic_DNA"/>
</dbReference>
<name>A0ABX6A1Y6_STRTE</name>
<proteinExistence type="predicted"/>
<evidence type="ECO:0000313" key="2">
    <source>
        <dbReference type="EMBL" id="QER90594.1"/>
    </source>
</evidence>
<gene>
    <name evidence="2" type="ORF">F3L20_33785</name>
</gene>
<evidence type="ECO:0000256" key="1">
    <source>
        <dbReference type="SAM" id="Phobius"/>
    </source>
</evidence>
<keyword evidence="1" id="KW-0812">Transmembrane</keyword>
<evidence type="ECO:0000313" key="3">
    <source>
        <dbReference type="Proteomes" id="UP000324308"/>
    </source>
</evidence>
<feature type="transmembrane region" description="Helical" evidence="1">
    <location>
        <begin position="34"/>
        <end position="60"/>
    </location>
</feature>
<feature type="transmembrane region" description="Helical" evidence="1">
    <location>
        <begin position="72"/>
        <end position="91"/>
    </location>
</feature>
<accession>A0ABX6A1Y6</accession>